<evidence type="ECO:0000313" key="1">
    <source>
        <dbReference type="EMBL" id="STZ56673.1"/>
    </source>
</evidence>
<sequence>MDSHDYVTYEQWGRNFFALAVTEDRVAAAFGEIAGDELTMGPMAQGPGRLARVTAKVRIQEPRAIRQLGDTITFTIRIPLVIDLLVDLRLDKQRFTVDGEIALRATARAAEPLVLILDVAKPRATDISVHVESQSIRGEIVRLIGGVDAEIRRFIAAHVSEQIDAPESIQAKVIDVASMIDATWTGAGPQTV</sequence>
<dbReference type="RefSeq" id="WP_115277183.1">
    <property type="nucleotide sequence ID" value="NZ_AP022600.1"/>
</dbReference>
<keyword evidence="2" id="KW-1185">Reference proteome</keyword>
<name>A0A378T9Z8_9MYCO</name>
<dbReference type="Proteomes" id="UP000254978">
    <property type="component" value="Unassembled WGS sequence"/>
</dbReference>
<accession>A0A378T9Z8</accession>
<dbReference type="AlphaFoldDB" id="A0A378T9Z8"/>
<proteinExistence type="predicted"/>
<dbReference type="OrthoDB" id="3747467at2"/>
<dbReference type="EMBL" id="UGQT01000001">
    <property type="protein sequence ID" value="STZ56673.1"/>
    <property type="molecule type" value="Genomic_DNA"/>
</dbReference>
<reference evidence="1 2" key="1">
    <citation type="submission" date="2018-06" db="EMBL/GenBank/DDBJ databases">
        <authorList>
            <consortium name="Pathogen Informatics"/>
            <person name="Doyle S."/>
        </authorList>
    </citation>
    <scope>NUCLEOTIDE SEQUENCE [LARGE SCALE GENOMIC DNA]</scope>
    <source>
        <strain evidence="1 2">NCTC10821</strain>
    </source>
</reference>
<evidence type="ECO:0000313" key="2">
    <source>
        <dbReference type="Proteomes" id="UP000254978"/>
    </source>
</evidence>
<organism evidence="1 2">
    <name type="scientific">Mycolicibacterium tokaiense</name>
    <dbReference type="NCBI Taxonomy" id="39695"/>
    <lineage>
        <taxon>Bacteria</taxon>
        <taxon>Bacillati</taxon>
        <taxon>Actinomycetota</taxon>
        <taxon>Actinomycetes</taxon>
        <taxon>Mycobacteriales</taxon>
        <taxon>Mycobacteriaceae</taxon>
        <taxon>Mycolicibacterium</taxon>
    </lineage>
</organism>
<protein>
    <submittedName>
        <fullName evidence="1">Uncharacterized protein</fullName>
    </submittedName>
</protein>
<gene>
    <name evidence="1" type="ORF">NCTC10821_00166</name>
</gene>